<comment type="caution">
    <text evidence="2">The sequence shown here is derived from an EMBL/GenBank/DDBJ whole genome shotgun (WGS) entry which is preliminary data.</text>
</comment>
<evidence type="ECO:0000313" key="3">
    <source>
        <dbReference type="Proteomes" id="UP000887159"/>
    </source>
</evidence>
<dbReference type="Pfam" id="PF00078">
    <property type="entry name" value="RVT_1"/>
    <property type="match status" value="1"/>
</dbReference>
<feature type="domain" description="Reverse transcriptase" evidence="1">
    <location>
        <begin position="1"/>
        <end position="83"/>
    </location>
</feature>
<keyword evidence="2" id="KW-0548">Nucleotidyltransferase</keyword>
<evidence type="ECO:0000259" key="1">
    <source>
        <dbReference type="PROSITE" id="PS50878"/>
    </source>
</evidence>
<dbReference type="Proteomes" id="UP000887159">
    <property type="component" value="Unassembled WGS sequence"/>
</dbReference>
<dbReference type="GO" id="GO:0003964">
    <property type="term" value="F:RNA-directed DNA polymerase activity"/>
    <property type="evidence" value="ECO:0007669"/>
    <property type="project" value="UniProtKB-KW"/>
</dbReference>
<protein>
    <submittedName>
        <fullName evidence="2">RNA-directed DNA polymerase from mobile element jockey</fullName>
    </submittedName>
</protein>
<proteinExistence type="predicted"/>
<dbReference type="PANTHER" id="PTHR33332">
    <property type="entry name" value="REVERSE TRANSCRIPTASE DOMAIN-CONTAINING PROTEIN"/>
    <property type="match status" value="1"/>
</dbReference>
<sequence>MLNLYADDTAILATFKNHKTVTSALNKHLALFENYFNQWKIKINVEKTVAVLFTKRIKPVKPPTLYSTPLQWSQSTKYLGLILDKNLTWKHHILHARAKFRHALRLIYPLICRNSEMDMYNKVLLYTAVLRPIISYGCPVWGYAAKSNIKILEVAQNSIIRTITKAHRYTRNSNIYKALKLHPFKNYIQILAKKFFANLHNINNTNLMNLENYTPQDDHKRPRRILLDSYNPP</sequence>
<reference evidence="2" key="1">
    <citation type="submission" date="2020-08" db="EMBL/GenBank/DDBJ databases">
        <title>Multicomponent nature underlies the extraordinary mechanical properties of spider dragline silk.</title>
        <authorList>
            <person name="Kono N."/>
            <person name="Nakamura H."/>
            <person name="Mori M."/>
            <person name="Yoshida Y."/>
            <person name="Ohtoshi R."/>
            <person name="Malay A.D."/>
            <person name="Moran D.A.P."/>
            <person name="Tomita M."/>
            <person name="Numata K."/>
            <person name="Arakawa K."/>
        </authorList>
    </citation>
    <scope>NUCLEOTIDE SEQUENCE</scope>
</reference>
<dbReference type="EMBL" id="BMAU01021358">
    <property type="protein sequence ID" value="GFY21596.1"/>
    <property type="molecule type" value="Genomic_DNA"/>
</dbReference>
<keyword evidence="2" id="KW-0808">Transferase</keyword>
<name>A0A8X6SYE0_TRICX</name>
<accession>A0A8X6SYE0</accession>
<evidence type="ECO:0000313" key="2">
    <source>
        <dbReference type="EMBL" id="GFY21596.1"/>
    </source>
</evidence>
<dbReference type="AlphaFoldDB" id="A0A8X6SYE0"/>
<dbReference type="InterPro" id="IPR000477">
    <property type="entry name" value="RT_dom"/>
</dbReference>
<gene>
    <name evidence="2" type="primary">pol</name>
    <name evidence="2" type="ORF">TNCV_1167411</name>
</gene>
<keyword evidence="2" id="KW-0695">RNA-directed DNA polymerase</keyword>
<dbReference type="PROSITE" id="PS50878">
    <property type="entry name" value="RT_POL"/>
    <property type="match status" value="1"/>
</dbReference>
<organism evidence="2 3">
    <name type="scientific">Trichonephila clavipes</name>
    <name type="common">Golden silk orbweaver</name>
    <name type="synonym">Nephila clavipes</name>
    <dbReference type="NCBI Taxonomy" id="2585209"/>
    <lineage>
        <taxon>Eukaryota</taxon>
        <taxon>Metazoa</taxon>
        <taxon>Ecdysozoa</taxon>
        <taxon>Arthropoda</taxon>
        <taxon>Chelicerata</taxon>
        <taxon>Arachnida</taxon>
        <taxon>Araneae</taxon>
        <taxon>Araneomorphae</taxon>
        <taxon>Entelegynae</taxon>
        <taxon>Araneoidea</taxon>
        <taxon>Nephilidae</taxon>
        <taxon>Trichonephila</taxon>
    </lineage>
</organism>
<keyword evidence="3" id="KW-1185">Reference proteome</keyword>